<dbReference type="Pfam" id="PF09587">
    <property type="entry name" value="PGA_cap"/>
    <property type="match status" value="1"/>
</dbReference>
<proteinExistence type="inferred from homology"/>
<evidence type="ECO:0000256" key="1">
    <source>
        <dbReference type="ARBA" id="ARBA00005662"/>
    </source>
</evidence>
<dbReference type="Pfam" id="PF13620">
    <property type="entry name" value="CarboxypepD_reg"/>
    <property type="match status" value="1"/>
</dbReference>
<feature type="chain" id="PRO_5005562811" description="Capsule synthesis protein CapA domain-containing protein" evidence="2">
    <location>
        <begin position="30"/>
        <end position="709"/>
    </location>
</feature>
<keyword evidence="2" id="KW-0732">Signal</keyword>
<dbReference type="PATRIC" id="fig|1631356.3.peg.945"/>
<gene>
    <name evidence="4" type="ORF">VV01_04995</name>
</gene>
<evidence type="ECO:0000313" key="5">
    <source>
        <dbReference type="Proteomes" id="UP000037397"/>
    </source>
</evidence>
<dbReference type="SUPFAM" id="SSF49464">
    <property type="entry name" value="Carboxypeptidase regulatory domain-like"/>
    <property type="match status" value="1"/>
</dbReference>
<dbReference type="InterPro" id="IPR008969">
    <property type="entry name" value="CarboxyPept-like_regulatory"/>
</dbReference>
<keyword evidence="5" id="KW-1185">Reference proteome</keyword>
<reference evidence="5" key="1">
    <citation type="submission" date="2015-03" db="EMBL/GenBank/DDBJ databases">
        <title>Luteipulveratus halotolerans sp. nov., a novel actinobacterium (Dermacoccaceae) from Sarawak, Malaysia.</title>
        <authorList>
            <person name="Juboi H."/>
            <person name="Basik A."/>
            <person name="Shamsul S.S."/>
            <person name="Arnold P."/>
            <person name="Schmitt E.K."/>
            <person name="Sanglier J.-J."/>
            <person name="Yeo T."/>
        </authorList>
    </citation>
    <scope>NUCLEOTIDE SEQUENCE [LARGE SCALE GENOMIC DNA]</scope>
    <source>
        <strain evidence="5">C296001</strain>
    </source>
</reference>
<dbReference type="SUPFAM" id="SSF56300">
    <property type="entry name" value="Metallo-dependent phosphatases"/>
    <property type="match status" value="1"/>
</dbReference>
<sequence>MTKRSSTSRLTKVVLPGFAAAMVLGSVTALTMKEPSVTDAELASSSVTGTVVDETGKPVKGATLKTSIDTVTTDEKGGFEAAVHDAELITASAPGHKSRVQAVAPSQNTSIELTSQASKTFTMRFGGDVMMGRRYYEKSKDGTKPPQLTNLSTAADHEKILDQAAPLLSDADLSVINLETPLVDNPYYDATKPRPKRFHQEKDLAFASAPETAQALKAAGVDAVSLGNNHLYDALDPGLKSTIKALDAAGIAHFGAGENPAGAWKPAVVTANGQKVAMVGCTTVDGHNWQTTYVARPTQGGAAYCTEPELKAAVAAAKKLAPNVVVMIHGAIEYLRLQTPEVRALFKAASDAGARTIIGSHPHVIGGITQTGRSFVAETTGNLAFDQQLWSTFPSYVTRVDVRGGEPVYSSVDPLSIQDFRPVPSVGALAQAASRIAAGSVNGPARLGGSGAYVPQSTRQPSATAEVELKQGEIQTLVPGWWFSGTSTPMGGVRAGTDLLFGTGTFEDQDIDPATVGGDLWTLGKYARMSSRARCQAGDGDKSAQGVELLRSPVSTKDVFATPSHRQMVEPGQELTLTADIRDASPGSQIELRWYYRAEGKSYHVTSAKVPLTDGSAGTCRRVVINAKVPAEAHAVQPFVRLSPPNDEEDSRRFSVDNMRLIQWAPSGQGGRQYDVVRGTVQAKGRFVLDTHDEKAKESGPLIDNPAAD</sequence>
<dbReference type="InterPro" id="IPR029052">
    <property type="entry name" value="Metallo-depent_PP-like"/>
</dbReference>
<name>A0A0L6CGE5_9MICO</name>
<dbReference type="Gene3D" id="2.60.40.1120">
    <property type="entry name" value="Carboxypeptidase-like, regulatory domain"/>
    <property type="match status" value="1"/>
</dbReference>
<evidence type="ECO:0000313" key="4">
    <source>
        <dbReference type="EMBL" id="KNX36650.1"/>
    </source>
</evidence>
<evidence type="ECO:0000259" key="3">
    <source>
        <dbReference type="SMART" id="SM00854"/>
    </source>
</evidence>
<dbReference type="PANTHER" id="PTHR33393:SF11">
    <property type="entry name" value="POLYGLUTAMINE SYNTHESIS ACCESSORY PROTEIN RV0574C-RELATED"/>
    <property type="match status" value="1"/>
</dbReference>
<dbReference type="SMART" id="SM00854">
    <property type="entry name" value="PGA_cap"/>
    <property type="match status" value="1"/>
</dbReference>
<accession>A0A0L6CGE5</accession>
<dbReference type="Gene3D" id="3.60.21.10">
    <property type="match status" value="1"/>
</dbReference>
<dbReference type="AlphaFoldDB" id="A0A0L6CGE5"/>
<dbReference type="PANTHER" id="PTHR33393">
    <property type="entry name" value="POLYGLUTAMINE SYNTHESIS ACCESSORY PROTEIN RV0574C-RELATED"/>
    <property type="match status" value="1"/>
</dbReference>
<evidence type="ECO:0000256" key="2">
    <source>
        <dbReference type="SAM" id="SignalP"/>
    </source>
</evidence>
<dbReference type="EMBL" id="LAIR01000002">
    <property type="protein sequence ID" value="KNX36650.1"/>
    <property type="molecule type" value="Genomic_DNA"/>
</dbReference>
<feature type="domain" description="Capsule synthesis protein CapA" evidence="3">
    <location>
        <begin position="122"/>
        <end position="387"/>
    </location>
</feature>
<dbReference type="Proteomes" id="UP000037397">
    <property type="component" value="Unassembled WGS sequence"/>
</dbReference>
<dbReference type="RefSeq" id="WP_050668926.1">
    <property type="nucleotide sequence ID" value="NZ_LAIR01000002.1"/>
</dbReference>
<organism evidence="4 5">
    <name type="scientific">Luteipulveratus halotolerans</name>
    <dbReference type="NCBI Taxonomy" id="1631356"/>
    <lineage>
        <taxon>Bacteria</taxon>
        <taxon>Bacillati</taxon>
        <taxon>Actinomycetota</taxon>
        <taxon>Actinomycetes</taxon>
        <taxon>Micrococcales</taxon>
        <taxon>Dermacoccaceae</taxon>
        <taxon>Luteipulveratus</taxon>
    </lineage>
</organism>
<protein>
    <recommendedName>
        <fullName evidence="3">Capsule synthesis protein CapA domain-containing protein</fullName>
    </recommendedName>
</protein>
<feature type="signal peptide" evidence="2">
    <location>
        <begin position="1"/>
        <end position="29"/>
    </location>
</feature>
<dbReference type="STRING" id="1631356.VV01_04995"/>
<comment type="caution">
    <text evidence="4">The sequence shown here is derived from an EMBL/GenBank/DDBJ whole genome shotgun (WGS) entry which is preliminary data.</text>
</comment>
<dbReference type="InterPro" id="IPR052169">
    <property type="entry name" value="CW_Biosynth-Accessory"/>
</dbReference>
<comment type="similarity">
    <text evidence="1">Belongs to the CapA family.</text>
</comment>
<dbReference type="OrthoDB" id="9810718at2"/>
<dbReference type="CDD" id="cd07381">
    <property type="entry name" value="MPP_CapA"/>
    <property type="match status" value="1"/>
</dbReference>
<dbReference type="InterPro" id="IPR019079">
    <property type="entry name" value="Capsule_synth_CapA"/>
</dbReference>